<dbReference type="Proteomes" id="UP000030703">
    <property type="component" value="Unassembled WGS sequence"/>
</dbReference>
<reference evidence="1" key="1">
    <citation type="submission" date="2012-04" db="EMBL/GenBank/DDBJ databases">
        <title>The Genome Sequence of Fusarium oxysporum melonis.</title>
        <authorList>
            <consortium name="The Broad Institute Genome Sequencing Platform"/>
            <person name="Ma L.-J."/>
            <person name="Gale L.R."/>
            <person name="Schwartz D.C."/>
            <person name="Zhou S."/>
            <person name="Corby-Kistler H."/>
            <person name="Young S.K."/>
            <person name="Zeng Q."/>
            <person name="Gargeya S."/>
            <person name="Fitzgerald M."/>
            <person name="Haas B."/>
            <person name="Abouelleil A."/>
            <person name="Alvarado L."/>
            <person name="Arachchi H.M."/>
            <person name="Berlin A."/>
            <person name="Brown A."/>
            <person name="Chapman S.B."/>
            <person name="Chen Z."/>
            <person name="Dunbar C."/>
            <person name="Freedman E."/>
            <person name="Gearin G."/>
            <person name="Goldberg J."/>
            <person name="Griggs A."/>
            <person name="Gujja S."/>
            <person name="Heiman D."/>
            <person name="Howarth C."/>
            <person name="Larson L."/>
            <person name="Lui A."/>
            <person name="MacDonald P.J.P."/>
            <person name="Montmayeur A."/>
            <person name="Murphy C."/>
            <person name="Neiman D."/>
            <person name="Pearson M."/>
            <person name="Priest M."/>
            <person name="Roberts A."/>
            <person name="Saif S."/>
            <person name="Shea T."/>
            <person name="Shenoy N."/>
            <person name="Sisk P."/>
            <person name="Stolte C."/>
            <person name="Sykes S."/>
            <person name="Wortman J."/>
            <person name="Nusbaum C."/>
            <person name="Birren B."/>
        </authorList>
    </citation>
    <scope>NUCLEOTIDE SEQUENCE</scope>
    <source>
        <strain evidence="1">26406</strain>
    </source>
</reference>
<proteinExistence type="predicted"/>
<name>W9ZYZ0_FUSOX</name>
<sequence>MHNEEDLAFDKIFDNFGKTCVSGNVNSVNFVVVIRDQERCRDLKVRGDTSKIDFFAEVTSSLQDGLKDIQNVSRVATTADGSPESQIFSSNIMFVKEREEDFMKLCATF</sequence>
<dbReference type="AlphaFoldDB" id="W9ZYZ0"/>
<dbReference type="VEuPathDB" id="FungiDB:FOMG_17113"/>
<protein>
    <submittedName>
        <fullName evidence="1">Uncharacterized protein</fullName>
    </submittedName>
</protein>
<accession>W9ZYZ0</accession>
<dbReference type="EMBL" id="JH659364">
    <property type="protein sequence ID" value="EXK26306.1"/>
    <property type="molecule type" value="Genomic_DNA"/>
</dbReference>
<gene>
    <name evidence="1" type="ORF">FOMG_17113</name>
</gene>
<evidence type="ECO:0000313" key="1">
    <source>
        <dbReference type="EMBL" id="EXK26306.1"/>
    </source>
</evidence>
<organism evidence="1">
    <name type="scientific">Fusarium oxysporum f. sp. melonis 26406</name>
    <dbReference type="NCBI Taxonomy" id="1089452"/>
    <lineage>
        <taxon>Eukaryota</taxon>
        <taxon>Fungi</taxon>
        <taxon>Dikarya</taxon>
        <taxon>Ascomycota</taxon>
        <taxon>Pezizomycotina</taxon>
        <taxon>Sordariomycetes</taxon>
        <taxon>Hypocreomycetidae</taxon>
        <taxon>Hypocreales</taxon>
        <taxon>Nectriaceae</taxon>
        <taxon>Fusarium</taxon>
        <taxon>Fusarium oxysporum species complex</taxon>
    </lineage>
</organism>
<reference evidence="1" key="2">
    <citation type="submission" date="2012-05" db="EMBL/GenBank/DDBJ databases">
        <title>Annotation of the Genome Sequence of Fusarium oxysporum f. sp. melonis 26406.</title>
        <authorList>
            <consortium name="The Broad Institute Genomics Platform"/>
            <person name="Ma L.-J."/>
            <person name="Corby-Kistler H."/>
            <person name="Broz K."/>
            <person name="Gale L.R."/>
            <person name="Jonkers W."/>
            <person name="O'Donnell K."/>
            <person name="Ploetz R."/>
            <person name="Steinberg C."/>
            <person name="Schwartz D.C."/>
            <person name="VanEtten H."/>
            <person name="Zhou S."/>
            <person name="Young S.K."/>
            <person name="Zeng Q."/>
            <person name="Gargeya S."/>
            <person name="Fitzgerald M."/>
            <person name="Abouelleil A."/>
            <person name="Alvarado L."/>
            <person name="Chapman S.B."/>
            <person name="Gainer-Dewar J."/>
            <person name="Goldberg J."/>
            <person name="Griggs A."/>
            <person name="Gujja S."/>
            <person name="Hansen M."/>
            <person name="Howarth C."/>
            <person name="Imamovic A."/>
            <person name="Ireland A."/>
            <person name="Larimer J."/>
            <person name="McCowan C."/>
            <person name="Murphy C."/>
            <person name="Pearson M."/>
            <person name="Poon T.W."/>
            <person name="Priest M."/>
            <person name="Roberts A."/>
            <person name="Saif S."/>
            <person name="Shea T."/>
            <person name="Sykes S."/>
            <person name="Wortman J."/>
            <person name="Nusbaum C."/>
            <person name="Birren B."/>
        </authorList>
    </citation>
    <scope>NUCLEOTIDE SEQUENCE</scope>
    <source>
        <strain evidence="1">26406</strain>
    </source>
</reference>
<dbReference type="HOGENOM" id="CLU_2184097_0_0_1"/>